<evidence type="ECO:0000256" key="1">
    <source>
        <dbReference type="SAM" id="MobiDB-lite"/>
    </source>
</evidence>
<dbReference type="Proteomes" id="UP001189429">
    <property type="component" value="Unassembled WGS sequence"/>
</dbReference>
<evidence type="ECO:0000313" key="2">
    <source>
        <dbReference type="EMBL" id="CAK0791493.1"/>
    </source>
</evidence>
<reference evidence="2" key="1">
    <citation type="submission" date="2023-10" db="EMBL/GenBank/DDBJ databases">
        <authorList>
            <person name="Chen Y."/>
            <person name="Shah S."/>
            <person name="Dougan E. K."/>
            <person name="Thang M."/>
            <person name="Chan C."/>
        </authorList>
    </citation>
    <scope>NUCLEOTIDE SEQUENCE [LARGE SCALE GENOMIC DNA]</scope>
</reference>
<comment type="caution">
    <text evidence="2">The sequence shown here is derived from an EMBL/GenBank/DDBJ whole genome shotgun (WGS) entry which is preliminary data.</text>
</comment>
<evidence type="ECO:0000313" key="3">
    <source>
        <dbReference type="Proteomes" id="UP001189429"/>
    </source>
</evidence>
<feature type="non-terminal residue" evidence="2">
    <location>
        <position position="1"/>
    </location>
</feature>
<feature type="non-terminal residue" evidence="2">
    <location>
        <position position="76"/>
    </location>
</feature>
<feature type="region of interest" description="Disordered" evidence="1">
    <location>
        <begin position="1"/>
        <end position="36"/>
    </location>
</feature>
<dbReference type="EMBL" id="CAUYUJ010000595">
    <property type="protein sequence ID" value="CAK0791493.1"/>
    <property type="molecule type" value="Genomic_DNA"/>
</dbReference>
<organism evidence="2 3">
    <name type="scientific">Prorocentrum cordatum</name>
    <dbReference type="NCBI Taxonomy" id="2364126"/>
    <lineage>
        <taxon>Eukaryota</taxon>
        <taxon>Sar</taxon>
        <taxon>Alveolata</taxon>
        <taxon>Dinophyceae</taxon>
        <taxon>Prorocentrales</taxon>
        <taxon>Prorocentraceae</taxon>
        <taxon>Prorocentrum</taxon>
    </lineage>
</organism>
<proteinExistence type="predicted"/>
<accession>A0ABN9PIT9</accession>
<sequence length="76" mass="8525">ADGRESPARELGARRGHSVTLYNRGKTAPKKLPKESEAEFAKRVAETKFLKGDRKDPAQLKSLIDPAAYDYVYDMN</sequence>
<feature type="compositionally biased region" description="Basic and acidic residues" evidence="1">
    <location>
        <begin position="1"/>
        <end position="13"/>
    </location>
</feature>
<protein>
    <submittedName>
        <fullName evidence="2">Uncharacterized protein</fullName>
    </submittedName>
</protein>
<keyword evidence="3" id="KW-1185">Reference proteome</keyword>
<name>A0ABN9PIT9_9DINO</name>
<gene>
    <name evidence="2" type="ORF">PCOR1329_LOCUS2369</name>
</gene>